<gene>
    <name evidence="3" type="ORF">SHM7688_02150</name>
</gene>
<dbReference type="RefSeq" id="WP_058239915.1">
    <property type="nucleotide sequence ID" value="NZ_CYPW01000020.1"/>
</dbReference>
<accession>A0A0P1EQI1</accession>
<dbReference type="OrthoDB" id="9806213at2"/>
<evidence type="ECO:0000259" key="2">
    <source>
        <dbReference type="Pfam" id="PF22879"/>
    </source>
</evidence>
<feature type="domain" description="Abortive infection phage resistance protein N-terminal" evidence="2">
    <location>
        <begin position="30"/>
        <end position="183"/>
    </location>
</feature>
<sequence length="695" mass="78050">MSELVEFHRQLIADIQGDADVLGLVTVEAFFEKVGELLTEAGELDGANRAYYEGKVSGHTARIDGYGGDPRDGDGILSLILCDFDITDEVRLIHKDRLQVLLNTAHRFLKASLKPDFRSQLEETSAGFGVADLIATTWKNVEKIKLIIVSNADSRTRADAAKVTDLDGKPVTLSVWDLKRLKQFVEQGQARANLVIDFERDFGGGIPILEASGGEASLDSYLAVMPGQQLAAIYDKWGPRLLEANVRSFLQARSKVNRGIRDTIRDEPHMFFPYNNGLSATADSIEVKQTDHGLQLVQADNLQIVNGGQTTASLHAARKSFEEQLAQVHVQMKLTIVPHEQSEQVVPRISEYANSQNKVNAADFFSNHPFHIRTEELSRRVLAPAGQGGYRETKWFYERARGQYADERGRRTPAERKKFDAEFPRSQFLTKTDLAKYENTWSGLPQVVSLGAQKNFSEFAKRIGSRWGSEGKAFDQIWFKRMIAKAIVFRATEKLVSAAEWYEGGYRANIVTYAISKVVHDTREREMEVDLDTIWRHQAISEELKDALLITGAEAQDVITHPPEGVRNFSEWAKKQPCWKWLSDRELTYSDDFDRALISPELADENVKEARGDQVVEDSLEAELEVHRLGAPFWAEARNWSRERGLLSPRENGVLETCAAIPNKMPSEKQCAIAMTALSKLRDEGYSSGLLESAD</sequence>
<organism evidence="3 4">
    <name type="scientific">Shimia marina</name>
    <dbReference type="NCBI Taxonomy" id="321267"/>
    <lineage>
        <taxon>Bacteria</taxon>
        <taxon>Pseudomonadati</taxon>
        <taxon>Pseudomonadota</taxon>
        <taxon>Alphaproteobacteria</taxon>
        <taxon>Rhodobacterales</taxon>
        <taxon>Roseobacteraceae</taxon>
    </lineage>
</organism>
<evidence type="ECO:0000313" key="3">
    <source>
        <dbReference type="EMBL" id="CUH52703.1"/>
    </source>
</evidence>
<dbReference type="AlphaFoldDB" id="A0A0P1EQI1"/>
<name>A0A0P1EQI1_9RHOB</name>
<feature type="domain" description="Abortive phage infection protein C-terminal" evidence="1">
    <location>
        <begin position="242"/>
        <end position="563"/>
    </location>
</feature>
<protein>
    <submittedName>
        <fullName evidence="3">AIPR protein</fullName>
    </submittedName>
</protein>
<dbReference type="Proteomes" id="UP000054823">
    <property type="component" value="Unassembled WGS sequence"/>
</dbReference>
<dbReference type="InterPro" id="IPR055101">
    <property type="entry name" value="AIPR_N"/>
</dbReference>
<keyword evidence="4" id="KW-1185">Reference proteome</keyword>
<evidence type="ECO:0000313" key="4">
    <source>
        <dbReference type="Proteomes" id="UP000054823"/>
    </source>
</evidence>
<dbReference type="EMBL" id="CYPW01000020">
    <property type="protein sequence ID" value="CUH52703.1"/>
    <property type="molecule type" value="Genomic_DNA"/>
</dbReference>
<dbReference type="STRING" id="321267.SHM7688_02150"/>
<reference evidence="3 4" key="1">
    <citation type="submission" date="2015-09" db="EMBL/GenBank/DDBJ databases">
        <authorList>
            <consortium name="Swine Surveillance"/>
        </authorList>
    </citation>
    <scope>NUCLEOTIDE SEQUENCE [LARGE SCALE GENOMIC DNA]</scope>
    <source>
        <strain evidence="3 4">CECT 7688</strain>
    </source>
</reference>
<dbReference type="Pfam" id="PF10592">
    <property type="entry name" value="AIPR"/>
    <property type="match status" value="1"/>
</dbReference>
<evidence type="ECO:0000259" key="1">
    <source>
        <dbReference type="Pfam" id="PF10592"/>
    </source>
</evidence>
<dbReference type="InterPro" id="IPR018891">
    <property type="entry name" value="AIPR_C"/>
</dbReference>
<dbReference type="Pfam" id="PF22879">
    <property type="entry name" value="AIPR_N"/>
    <property type="match status" value="1"/>
</dbReference>
<proteinExistence type="predicted"/>